<feature type="transmembrane region" description="Helical" evidence="1">
    <location>
        <begin position="117"/>
        <end position="138"/>
    </location>
</feature>
<keyword evidence="1" id="KW-0472">Membrane</keyword>
<evidence type="ECO:0000313" key="3">
    <source>
        <dbReference type="Proteomes" id="UP000054653"/>
    </source>
</evidence>
<organism evidence="2 3">
    <name type="scientific">Trichinella britovi</name>
    <name type="common">Parasitic roundworm</name>
    <dbReference type="NCBI Taxonomy" id="45882"/>
    <lineage>
        <taxon>Eukaryota</taxon>
        <taxon>Metazoa</taxon>
        <taxon>Ecdysozoa</taxon>
        <taxon>Nematoda</taxon>
        <taxon>Enoplea</taxon>
        <taxon>Dorylaimia</taxon>
        <taxon>Trichinellida</taxon>
        <taxon>Trichinellidae</taxon>
        <taxon>Trichinella</taxon>
    </lineage>
</organism>
<evidence type="ECO:0000313" key="2">
    <source>
        <dbReference type="EMBL" id="KRY48134.1"/>
    </source>
</evidence>
<protein>
    <submittedName>
        <fullName evidence="2">Uncharacterized protein</fullName>
    </submittedName>
</protein>
<sequence>MLLITFVVTLPCDNVKLMKQRKSENADNTKQNKDLRTQPVCLDFGEEIFAMSSIYAGSFLNFQIVKFNCAFELFFNVRLKLMLHREDFPVHSDRFLALHYANKDRLKIALSSVSNGALVRLTYLLLVSSNVLCFYFGVP</sequence>
<dbReference type="EMBL" id="JYDI01000217">
    <property type="protein sequence ID" value="KRY48134.1"/>
    <property type="molecule type" value="Genomic_DNA"/>
</dbReference>
<gene>
    <name evidence="2" type="ORF">T03_6445</name>
</gene>
<name>A0A0V1CFR0_TRIBR</name>
<keyword evidence="1" id="KW-1133">Transmembrane helix</keyword>
<evidence type="ECO:0000256" key="1">
    <source>
        <dbReference type="SAM" id="Phobius"/>
    </source>
</evidence>
<keyword evidence="1" id="KW-0812">Transmembrane</keyword>
<reference evidence="2 3" key="1">
    <citation type="submission" date="2015-01" db="EMBL/GenBank/DDBJ databases">
        <title>Evolution of Trichinella species and genotypes.</title>
        <authorList>
            <person name="Korhonen P.K."/>
            <person name="Edoardo P."/>
            <person name="Giuseppe L.R."/>
            <person name="Gasser R.B."/>
        </authorList>
    </citation>
    <scope>NUCLEOTIDE SEQUENCE [LARGE SCALE GENOMIC DNA]</scope>
    <source>
        <strain evidence="2">ISS120</strain>
    </source>
</reference>
<dbReference type="Proteomes" id="UP000054653">
    <property type="component" value="Unassembled WGS sequence"/>
</dbReference>
<keyword evidence="3" id="KW-1185">Reference proteome</keyword>
<accession>A0A0V1CFR0</accession>
<comment type="caution">
    <text evidence="2">The sequence shown here is derived from an EMBL/GenBank/DDBJ whole genome shotgun (WGS) entry which is preliminary data.</text>
</comment>
<proteinExistence type="predicted"/>
<dbReference type="AlphaFoldDB" id="A0A0V1CFR0"/>